<evidence type="ECO:0000313" key="1">
    <source>
        <dbReference type="EMBL" id="MCI88708.1"/>
    </source>
</evidence>
<dbReference type="EMBL" id="LXQA011200335">
    <property type="protein sequence ID" value="MCI88708.1"/>
    <property type="molecule type" value="Genomic_DNA"/>
</dbReference>
<evidence type="ECO:0000313" key="2">
    <source>
        <dbReference type="Proteomes" id="UP000265520"/>
    </source>
</evidence>
<proteinExistence type="predicted"/>
<accession>A0A392VJX5</accession>
<comment type="caution">
    <text evidence="1">The sequence shown here is derived from an EMBL/GenBank/DDBJ whole genome shotgun (WGS) entry which is preliminary data.</text>
</comment>
<protein>
    <submittedName>
        <fullName evidence="1">Uncharacterized protein</fullName>
    </submittedName>
</protein>
<reference evidence="1 2" key="1">
    <citation type="journal article" date="2018" name="Front. Plant Sci.">
        <title>Red Clover (Trifolium pratense) and Zigzag Clover (T. medium) - A Picture of Genomic Similarities and Differences.</title>
        <authorList>
            <person name="Dluhosova J."/>
            <person name="Istvanek J."/>
            <person name="Nedelnik J."/>
            <person name="Repkova J."/>
        </authorList>
    </citation>
    <scope>NUCLEOTIDE SEQUENCE [LARGE SCALE GENOMIC DNA]</scope>
    <source>
        <strain evidence="2">cv. 10/8</strain>
        <tissue evidence="1">Leaf</tissue>
    </source>
</reference>
<organism evidence="1 2">
    <name type="scientific">Trifolium medium</name>
    <dbReference type="NCBI Taxonomy" id="97028"/>
    <lineage>
        <taxon>Eukaryota</taxon>
        <taxon>Viridiplantae</taxon>
        <taxon>Streptophyta</taxon>
        <taxon>Embryophyta</taxon>
        <taxon>Tracheophyta</taxon>
        <taxon>Spermatophyta</taxon>
        <taxon>Magnoliopsida</taxon>
        <taxon>eudicotyledons</taxon>
        <taxon>Gunneridae</taxon>
        <taxon>Pentapetalae</taxon>
        <taxon>rosids</taxon>
        <taxon>fabids</taxon>
        <taxon>Fabales</taxon>
        <taxon>Fabaceae</taxon>
        <taxon>Papilionoideae</taxon>
        <taxon>50 kb inversion clade</taxon>
        <taxon>NPAAA clade</taxon>
        <taxon>Hologalegina</taxon>
        <taxon>IRL clade</taxon>
        <taxon>Trifolieae</taxon>
        <taxon>Trifolium</taxon>
    </lineage>
</organism>
<keyword evidence="2" id="KW-1185">Reference proteome</keyword>
<dbReference type="AlphaFoldDB" id="A0A392VJX5"/>
<sequence>MNPMNGNVAEPMDLARAVKELSVVVNNALQEIM</sequence>
<name>A0A392VJX5_9FABA</name>
<dbReference type="Proteomes" id="UP000265520">
    <property type="component" value="Unassembled WGS sequence"/>
</dbReference>
<feature type="non-terminal residue" evidence="1">
    <location>
        <position position="33"/>
    </location>
</feature>